<reference evidence="3 4" key="1">
    <citation type="submission" date="2018-03" db="EMBL/GenBank/DDBJ databases">
        <title>Genomic Encyclopedia of Archaeal and Bacterial Type Strains, Phase II (KMG-II): from individual species to whole genera.</title>
        <authorList>
            <person name="Goeker M."/>
        </authorList>
    </citation>
    <scope>NUCLEOTIDE SEQUENCE [LARGE SCALE GENOMIC DNA]</scope>
    <source>
        <strain evidence="3 4">DSM 45312</strain>
    </source>
</reference>
<evidence type="ECO:0000313" key="3">
    <source>
        <dbReference type="EMBL" id="PSK91283.1"/>
    </source>
</evidence>
<feature type="transmembrane region" description="Helical" evidence="2">
    <location>
        <begin position="58"/>
        <end position="81"/>
    </location>
</feature>
<proteinExistence type="predicted"/>
<gene>
    <name evidence="3" type="ORF">CLV63_1209</name>
</gene>
<dbReference type="Proteomes" id="UP000240542">
    <property type="component" value="Unassembled WGS sequence"/>
</dbReference>
<keyword evidence="4" id="KW-1185">Reference proteome</keyword>
<feature type="region of interest" description="Disordered" evidence="1">
    <location>
        <begin position="1"/>
        <end position="53"/>
    </location>
</feature>
<evidence type="ECO:0000256" key="2">
    <source>
        <dbReference type="SAM" id="Phobius"/>
    </source>
</evidence>
<accession>A0A2P8D225</accession>
<protein>
    <submittedName>
        <fullName evidence="3">Uncharacterized protein</fullName>
    </submittedName>
</protein>
<evidence type="ECO:0000256" key="1">
    <source>
        <dbReference type="SAM" id="MobiDB-lite"/>
    </source>
</evidence>
<keyword evidence="2" id="KW-0812">Transmembrane</keyword>
<sequence length="261" mass="27153">MAHTNPPDPGPHPWSAGPPSGPYPPPGPPGPPAGPQPPGPQWQQPPPPPPNRSRTAGIVIAVIAVVVVLGGGATAAVVLLAEPAVLTEPADPCPAIEDDIDASYSAEENDKLGYATCAWTLTDPDASGASGTGDTDQMHLTVGYEVISEPVGGASPDEIAGFLLKHNRERMDTDYVTIEDEEDVADLGDEAHHLYTVYSTEGYESGASTMQVRRANVLITVEMSAGSGGYDSMEAADESDLRPIVEDVSESALQQLEGRPA</sequence>
<dbReference type="RefSeq" id="WP_170134312.1">
    <property type="nucleotide sequence ID" value="NZ_PYGA01000020.1"/>
</dbReference>
<dbReference type="EMBL" id="PYGA01000020">
    <property type="protein sequence ID" value="PSK91283.1"/>
    <property type="molecule type" value="Genomic_DNA"/>
</dbReference>
<comment type="caution">
    <text evidence="3">The sequence shown here is derived from an EMBL/GenBank/DDBJ whole genome shotgun (WGS) entry which is preliminary data.</text>
</comment>
<feature type="compositionally biased region" description="Pro residues" evidence="1">
    <location>
        <begin position="19"/>
        <end position="51"/>
    </location>
</feature>
<keyword evidence="2" id="KW-1133">Transmembrane helix</keyword>
<evidence type="ECO:0000313" key="4">
    <source>
        <dbReference type="Proteomes" id="UP000240542"/>
    </source>
</evidence>
<feature type="compositionally biased region" description="Pro residues" evidence="1">
    <location>
        <begin position="1"/>
        <end position="12"/>
    </location>
</feature>
<dbReference type="AlphaFoldDB" id="A0A2P8D225"/>
<keyword evidence="2" id="KW-0472">Membrane</keyword>
<organism evidence="3 4">
    <name type="scientific">Murinocardiopsis flavida</name>
    <dbReference type="NCBI Taxonomy" id="645275"/>
    <lineage>
        <taxon>Bacteria</taxon>
        <taxon>Bacillati</taxon>
        <taxon>Actinomycetota</taxon>
        <taxon>Actinomycetes</taxon>
        <taxon>Streptosporangiales</taxon>
        <taxon>Nocardiopsidaceae</taxon>
        <taxon>Murinocardiopsis</taxon>
    </lineage>
</organism>
<name>A0A2P8D225_9ACTN</name>